<evidence type="ECO:0000313" key="3">
    <source>
        <dbReference type="Proteomes" id="UP000013782"/>
    </source>
</evidence>
<name>R2SDP8_9ENTE</name>
<reference evidence="2 3" key="1">
    <citation type="submission" date="2013-02" db="EMBL/GenBank/DDBJ databases">
        <title>The Genome Sequence of Enterococcus pallens BAA-351.</title>
        <authorList>
            <consortium name="The Broad Institute Genome Sequencing Platform"/>
            <consortium name="The Broad Institute Genome Sequencing Center for Infectious Disease"/>
            <person name="Earl A.M."/>
            <person name="Gilmore M.S."/>
            <person name="Lebreton F."/>
            <person name="Walker B."/>
            <person name="Young S.K."/>
            <person name="Zeng Q."/>
            <person name="Gargeya S."/>
            <person name="Fitzgerald M."/>
            <person name="Haas B."/>
            <person name="Abouelleil A."/>
            <person name="Alvarado L."/>
            <person name="Arachchi H.M."/>
            <person name="Berlin A.M."/>
            <person name="Chapman S.B."/>
            <person name="Dewar J."/>
            <person name="Goldberg J."/>
            <person name="Griggs A."/>
            <person name="Gujja S."/>
            <person name="Hansen M."/>
            <person name="Howarth C."/>
            <person name="Imamovic A."/>
            <person name="Larimer J."/>
            <person name="McCowan C."/>
            <person name="Murphy C."/>
            <person name="Neiman D."/>
            <person name="Pearson M."/>
            <person name="Priest M."/>
            <person name="Roberts A."/>
            <person name="Saif S."/>
            <person name="Shea T."/>
            <person name="Sisk P."/>
            <person name="Sykes S."/>
            <person name="Wortman J."/>
            <person name="Nusbaum C."/>
            <person name="Birren B."/>
        </authorList>
    </citation>
    <scope>NUCLEOTIDE SEQUENCE [LARGE SCALE GENOMIC DNA]</scope>
    <source>
        <strain evidence="2 3">ATCC BAA-351</strain>
    </source>
</reference>
<comment type="caution">
    <text evidence="2">The sequence shown here is derived from an EMBL/GenBank/DDBJ whole genome shotgun (WGS) entry which is preliminary data.</text>
</comment>
<evidence type="ECO:0008006" key="4">
    <source>
        <dbReference type="Google" id="ProtNLM"/>
    </source>
</evidence>
<proteinExistence type="predicted"/>
<dbReference type="AlphaFoldDB" id="R2SDP8"/>
<dbReference type="EMBL" id="AJAQ01000055">
    <property type="protein sequence ID" value="EOH86279.1"/>
    <property type="molecule type" value="Genomic_DNA"/>
</dbReference>
<keyword evidence="3" id="KW-1185">Reference proteome</keyword>
<feature type="coiled-coil region" evidence="1">
    <location>
        <begin position="3"/>
        <end position="44"/>
    </location>
</feature>
<protein>
    <recommendedName>
        <fullName evidence="4">DUF4315 family protein</fullName>
    </recommendedName>
</protein>
<evidence type="ECO:0000313" key="2">
    <source>
        <dbReference type="EMBL" id="EOH86279.1"/>
    </source>
</evidence>
<sequence length="84" mass="9725">MAKKTVEERISKKKTEIEQLQKRIDADNQKLKKLKGELEVLETSQVMTILEDFKMSPDELRSLLRTQSYSALKNANTQVQSSQQ</sequence>
<dbReference type="Proteomes" id="UP000013782">
    <property type="component" value="Unassembled WGS sequence"/>
</dbReference>
<gene>
    <name evidence="2" type="ORF">UAU_05300</name>
</gene>
<dbReference type="Gene3D" id="1.20.5.500">
    <property type="entry name" value="Single helix bin"/>
    <property type="match status" value="1"/>
</dbReference>
<keyword evidence="1" id="KW-0175">Coiled coil</keyword>
<dbReference type="PATRIC" id="fig|1158607.3.peg.5267"/>
<dbReference type="HOGENOM" id="CLU_2522442_0_0_9"/>
<organism evidence="2 3">
    <name type="scientific">Enterococcus pallens ATCC BAA-351</name>
    <dbReference type="NCBI Taxonomy" id="1158607"/>
    <lineage>
        <taxon>Bacteria</taxon>
        <taxon>Bacillati</taxon>
        <taxon>Bacillota</taxon>
        <taxon>Bacilli</taxon>
        <taxon>Lactobacillales</taxon>
        <taxon>Enterococcaceae</taxon>
        <taxon>Enterococcus</taxon>
    </lineage>
</organism>
<evidence type="ECO:0000256" key="1">
    <source>
        <dbReference type="SAM" id="Coils"/>
    </source>
</evidence>
<dbReference type="RefSeq" id="WP_010760219.1">
    <property type="nucleotide sequence ID" value="NZ_ASWD01000010.1"/>
</dbReference>
<dbReference type="STRING" id="160454.RV10_GL003765"/>
<accession>R2SDP8</accession>